<feature type="signal peptide" evidence="1">
    <location>
        <begin position="1"/>
        <end position="30"/>
    </location>
</feature>
<dbReference type="PANTHER" id="PTHR42941:SF1">
    <property type="entry name" value="SLL1037 PROTEIN"/>
    <property type="match status" value="1"/>
</dbReference>
<dbReference type="STRING" id="595494.Tola_1378"/>
<protein>
    <submittedName>
        <fullName evidence="2">TRAP transporter solute receptor, TAXI family</fullName>
    </submittedName>
</protein>
<dbReference type="OrthoDB" id="9776669at2"/>
<reference evidence="3" key="1">
    <citation type="submission" date="2009-05" db="EMBL/GenBank/DDBJ databases">
        <title>Complete sequence of Tolumonas auensis DSM 9187.</title>
        <authorList>
            <consortium name="US DOE Joint Genome Institute"/>
            <person name="Lucas S."/>
            <person name="Copeland A."/>
            <person name="Lapidus A."/>
            <person name="Glavina del Rio T."/>
            <person name="Tice H."/>
            <person name="Bruce D."/>
            <person name="Goodwin L."/>
            <person name="Pitluck S."/>
            <person name="Chertkov O."/>
            <person name="Brettin T."/>
            <person name="Detter J.C."/>
            <person name="Han C."/>
            <person name="Larimer F."/>
            <person name="Land M."/>
            <person name="Hauser L."/>
            <person name="Kyrpides N."/>
            <person name="Mikhailova N."/>
            <person name="Spring S."/>
            <person name="Beller H."/>
        </authorList>
    </citation>
    <scope>NUCLEOTIDE SEQUENCE [LARGE SCALE GENOMIC DNA]</scope>
    <source>
        <strain evidence="3">DSM 9187 / TA4</strain>
    </source>
</reference>
<dbReference type="Proteomes" id="UP000009073">
    <property type="component" value="Chromosome"/>
</dbReference>
<accession>C4LEH6</accession>
<name>C4LEH6_TOLAT</name>
<dbReference type="NCBIfam" id="TIGR02122">
    <property type="entry name" value="TRAP_TAXI"/>
    <property type="match status" value="1"/>
</dbReference>
<dbReference type="KEGG" id="tau:Tola_1378"/>
<dbReference type="RefSeq" id="WP_012729592.1">
    <property type="nucleotide sequence ID" value="NC_012691.1"/>
</dbReference>
<keyword evidence="3" id="KW-1185">Reference proteome</keyword>
<keyword evidence="2" id="KW-0675">Receptor</keyword>
<dbReference type="Pfam" id="PF16868">
    <property type="entry name" value="NMT1_3"/>
    <property type="match status" value="1"/>
</dbReference>
<dbReference type="AlphaFoldDB" id="C4LEH6"/>
<proteinExistence type="predicted"/>
<keyword evidence="1" id="KW-0732">Signal</keyword>
<sequence length="333" mass="36319">MSCMRFCSVYLTNALTWICLTFGISSSSYAAAPVNLTISTGSVSGVYYPAGGAICRQLNKSQRQHLLRCSVTTSPGSVANIQKLRNKEVPLALVQSDIQQHAFTGSVEFVQDGKMPQLRALFSLYPEAFTIIARQDSNIAQLSDLVGKRIDIGNVGSGEHASMQLLMQQLNWKQTDFPVISVLDADERAQALCDNQIDAFVYIAGHPNGAIREATNSCDTQLVAIAPEQLKSILATHPEYKAMTIPGGLYRGNDSDISTFGVSATLLTTDELDEETAYQIVKTTMENLQQLERSHPALKGLKPEDMANAGLTVPLHPGAIRYFKEHNIPLKSL</sequence>
<dbReference type="PANTHER" id="PTHR42941">
    <property type="entry name" value="SLL1037 PROTEIN"/>
    <property type="match status" value="1"/>
</dbReference>
<dbReference type="CDD" id="cd13568">
    <property type="entry name" value="PBP2_TAXI_TRAP_like_3"/>
    <property type="match status" value="1"/>
</dbReference>
<dbReference type="SUPFAM" id="SSF53850">
    <property type="entry name" value="Periplasmic binding protein-like II"/>
    <property type="match status" value="1"/>
</dbReference>
<dbReference type="eggNOG" id="COG2358">
    <property type="taxonomic scope" value="Bacteria"/>
</dbReference>
<organism evidence="2 3">
    <name type="scientific">Tolumonas auensis (strain DSM 9187 / NBRC 110442 / TA 4)</name>
    <dbReference type="NCBI Taxonomy" id="595494"/>
    <lineage>
        <taxon>Bacteria</taxon>
        <taxon>Pseudomonadati</taxon>
        <taxon>Pseudomonadota</taxon>
        <taxon>Gammaproteobacteria</taxon>
        <taxon>Aeromonadales</taxon>
        <taxon>Aeromonadaceae</taxon>
        <taxon>Tolumonas</taxon>
    </lineage>
</organism>
<gene>
    <name evidence="2" type="ordered locus">Tola_1378</name>
</gene>
<feature type="chain" id="PRO_5002940341" evidence="1">
    <location>
        <begin position="31"/>
        <end position="333"/>
    </location>
</feature>
<dbReference type="Gene3D" id="3.40.190.10">
    <property type="entry name" value="Periplasmic binding protein-like II"/>
    <property type="match status" value="2"/>
</dbReference>
<dbReference type="HOGENOM" id="CLU_033215_0_1_6"/>
<evidence type="ECO:0000313" key="3">
    <source>
        <dbReference type="Proteomes" id="UP000009073"/>
    </source>
</evidence>
<dbReference type="EMBL" id="CP001616">
    <property type="protein sequence ID" value="ACQ92993.1"/>
    <property type="molecule type" value="Genomic_DNA"/>
</dbReference>
<evidence type="ECO:0000313" key="2">
    <source>
        <dbReference type="EMBL" id="ACQ92993.1"/>
    </source>
</evidence>
<dbReference type="InterPro" id="IPR011852">
    <property type="entry name" value="TRAP_TAXI"/>
</dbReference>
<reference evidence="2 3" key="2">
    <citation type="journal article" date="2011" name="Stand. Genomic Sci.">
        <title>Complete genome sequence of Tolumonas auensis type strain (TA 4).</title>
        <authorList>
            <person name="Chertkov O."/>
            <person name="Copeland A."/>
            <person name="Lucas S."/>
            <person name="Lapidus A."/>
            <person name="Berry K.W."/>
            <person name="Detter J.C."/>
            <person name="Del Rio T.G."/>
            <person name="Hammon N."/>
            <person name="Dalin E."/>
            <person name="Tice H."/>
            <person name="Pitluck S."/>
            <person name="Richardson P."/>
            <person name="Bruce D."/>
            <person name="Goodwin L."/>
            <person name="Han C."/>
            <person name="Tapia R."/>
            <person name="Saunders E."/>
            <person name="Schmutz J."/>
            <person name="Brettin T."/>
            <person name="Larimer F."/>
            <person name="Land M."/>
            <person name="Hauser L."/>
            <person name="Spring S."/>
            <person name="Rohde M."/>
            <person name="Kyrpides N.C."/>
            <person name="Ivanova N."/>
            <person name="Goker M."/>
            <person name="Beller H.R."/>
            <person name="Klenk H.P."/>
            <person name="Woyke T."/>
        </authorList>
    </citation>
    <scope>NUCLEOTIDE SEQUENCE [LARGE SCALE GENOMIC DNA]</scope>
    <source>
        <strain evidence="3">DSM 9187 / TA4</strain>
    </source>
</reference>
<evidence type="ECO:0000256" key="1">
    <source>
        <dbReference type="SAM" id="SignalP"/>
    </source>
</evidence>